<accession>A0AAV1S481</accession>
<evidence type="ECO:0000313" key="4">
    <source>
        <dbReference type="EMBL" id="CAK7345696.1"/>
    </source>
</evidence>
<evidence type="ECO:0000259" key="3">
    <source>
        <dbReference type="Pfam" id="PF22754"/>
    </source>
</evidence>
<comment type="subcellular location">
    <subcellularLocation>
        <location evidence="1">Nucleus</location>
    </subcellularLocation>
</comment>
<keyword evidence="2" id="KW-0539">Nucleus</keyword>
<feature type="domain" description="Plant bHLH transcription factor ACT-like" evidence="3">
    <location>
        <begin position="1"/>
        <end position="70"/>
    </location>
</feature>
<proteinExistence type="predicted"/>
<evidence type="ECO:0000313" key="5">
    <source>
        <dbReference type="EMBL" id="CAK7345700.1"/>
    </source>
</evidence>
<dbReference type="InterPro" id="IPR054502">
    <property type="entry name" value="bHLH-TF_ACT-like_plant"/>
</dbReference>
<dbReference type="Pfam" id="PF22754">
    <property type="entry name" value="bHLH-TF_ACT-like_plant"/>
    <property type="match status" value="1"/>
</dbReference>
<dbReference type="EMBL" id="CAWUPB010001168">
    <property type="protein sequence ID" value="CAK7345696.1"/>
    <property type="molecule type" value="Genomic_DNA"/>
</dbReference>
<keyword evidence="6" id="KW-1185">Reference proteome</keyword>
<dbReference type="AlphaFoldDB" id="A0AAV1S481"/>
<comment type="caution">
    <text evidence="5">The sequence shown here is derived from an EMBL/GenBank/DDBJ whole genome shotgun (WGS) entry which is preliminary data.</text>
</comment>
<gene>
    <name evidence="4" type="ORF">DCAF_LOCUS18364</name>
    <name evidence="5" type="ORF">DCAF_LOCUS18366</name>
</gene>
<evidence type="ECO:0000256" key="1">
    <source>
        <dbReference type="ARBA" id="ARBA00004123"/>
    </source>
</evidence>
<dbReference type="Proteomes" id="UP001314170">
    <property type="component" value="Unassembled WGS sequence"/>
</dbReference>
<protein>
    <recommendedName>
        <fullName evidence="3">Plant bHLH transcription factor ACT-like domain-containing protein</fullName>
    </recommendedName>
</protein>
<dbReference type="GO" id="GO:0080090">
    <property type="term" value="P:regulation of primary metabolic process"/>
    <property type="evidence" value="ECO:0007669"/>
    <property type="project" value="UniProtKB-ARBA"/>
</dbReference>
<organism evidence="5 6">
    <name type="scientific">Dovyalis caffra</name>
    <dbReference type="NCBI Taxonomy" id="77055"/>
    <lineage>
        <taxon>Eukaryota</taxon>
        <taxon>Viridiplantae</taxon>
        <taxon>Streptophyta</taxon>
        <taxon>Embryophyta</taxon>
        <taxon>Tracheophyta</taxon>
        <taxon>Spermatophyta</taxon>
        <taxon>Magnoliopsida</taxon>
        <taxon>eudicotyledons</taxon>
        <taxon>Gunneridae</taxon>
        <taxon>Pentapetalae</taxon>
        <taxon>rosids</taxon>
        <taxon>fabids</taxon>
        <taxon>Malpighiales</taxon>
        <taxon>Salicaceae</taxon>
        <taxon>Flacourtieae</taxon>
        <taxon>Dovyalis</taxon>
    </lineage>
</organism>
<dbReference type="EMBL" id="CAWUPB010001168">
    <property type="protein sequence ID" value="CAK7345700.1"/>
    <property type="molecule type" value="Genomic_DNA"/>
</dbReference>
<evidence type="ECO:0000256" key="2">
    <source>
        <dbReference type="ARBA" id="ARBA00023242"/>
    </source>
</evidence>
<sequence>MGEKTLFVSLICSKAGDAMIKIFEVFESLKLKIITANATIVSGMIKKTVLIEVDVEEKDLLKMKIERAISALSGPYNLMSM</sequence>
<reference evidence="5 6" key="1">
    <citation type="submission" date="2024-01" db="EMBL/GenBank/DDBJ databases">
        <authorList>
            <person name="Waweru B."/>
        </authorList>
    </citation>
    <scope>NUCLEOTIDE SEQUENCE [LARGE SCALE GENOMIC DNA]</scope>
</reference>
<name>A0AAV1S481_9ROSI</name>
<dbReference type="GO" id="GO:0005634">
    <property type="term" value="C:nucleus"/>
    <property type="evidence" value="ECO:0007669"/>
    <property type="project" value="UniProtKB-SubCell"/>
</dbReference>
<evidence type="ECO:0000313" key="6">
    <source>
        <dbReference type="Proteomes" id="UP001314170"/>
    </source>
</evidence>